<dbReference type="Proteomes" id="UP000736787">
    <property type="component" value="Unassembled WGS sequence"/>
</dbReference>
<evidence type="ECO:0000256" key="1">
    <source>
        <dbReference type="SAM" id="MobiDB-lite"/>
    </source>
</evidence>
<organism evidence="2 3">
    <name type="scientific">Phytophthora cactorum</name>
    <dbReference type="NCBI Taxonomy" id="29920"/>
    <lineage>
        <taxon>Eukaryota</taxon>
        <taxon>Sar</taxon>
        <taxon>Stramenopiles</taxon>
        <taxon>Oomycota</taxon>
        <taxon>Peronosporomycetes</taxon>
        <taxon>Peronosporales</taxon>
        <taxon>Peronosporaceae</taxon>
        <taxon>Phytophthora</taxon>
    </lineage>
</organism>
<proteinExistence type="predicted"/>
<reference evidence="2" key="1">
    <citation type="submission" date="2018-10" db="EMBL/GenBank/DDBJ databases">
        <title>Effector identification in a new, highly contiguous assembly of the strawberry crown rot pathogen Phytophthora cactorum.</title>
        <authorList>
            <person name="Armitage A.D."/>
            <person name="Nellist C.F."/>
            <person name="Bates H."/>
            <person name="Vickerstaff R.J."/>
            <person name="Harrison R.J."/>
        </authorList>
    </citation>
    <scope>NUCLEOTIDE SEQUENCE</scope>
    <source>
        <strain evidence="2">4040</strain>
    </source>
</reference>
<feature type="compositionally biased region" description="Polar residues" evidence="1">
    <location>
        <begin position="270"/>
        <end position="284"/>
    </location>
</feature>
<dbReference type="VEuPathDB" id="FungiDB:PC110_g15096"/>
<feature type="region of interest" description="Disordered" evidence="1">
    <location>
        <begin position="270"/>
        <end position="333"/>
    </location>
</feature>
<protein>
    <submittedName>
        <fullName evidence="2">Uncharacterized protein</fullName>
    </submittedName>
</protein>
<evidence type="ECO:0000313" key="3">
    <source>
        <dbReference type="Proteomes" id="UP000736787"/>
    </source>
</evidence>
<comment type="caution">
    <text evidence="2">The sequence shown here is derived from an EMBL/GenBank/DDBJ whole genome shotgun (WGS) entry which is preliminary data.</text>
</comment>
<feature type="compositionally biased region" description="Polar residues" evidence="1">
    <location>
        <begin position="356"/>
        <end position="370"/>
    </location>
</feature>
<name>A0A8T1ANV8_9STRA</name>
<dbReference type="AlphaFoldDB" id="A0A8T1ANV8"/>
<feature type="non-terminal residue" evidence="2">
    <location>
        <position position="1"/>
    </location>
</feature>
<gene>
    <name evidence="2" type="ORF">PC117_g25937</name>
</gene>
<sequence length="414" mass="46533">DGGLEQITRQIQQLVESKLAASQKQLCLGQEASELVQQQVQADAEGVATAIKSSLEKDLQRACETMRQELLQTVNRAEEPLRESTRALVLEIAAITERQLEARMQKAITNTQSELNLEVQRQADAMSSLREQVLKQGIRINKQARQQGDAELEATIAKMMQKEVQERLNAVQGEQQLPSAEAVPLDATVQFDPEETRKIIDRSIQSAVDVICKTIKDEVREVTARAAQPKPQVRSVNHGNATKDDKSDGDDEDHELERRMQEVWRKTYLVDSSSVSQPEVSTDQEPSKEIERVSQSSTCSTDNESSGEIITVSPRSSAHREVDREMETEEKLPIPQEVTIVLQESSTPVMGDVVLTQPNQAQEHVQQQTHSPRHDEPQPERVNLRSVVSEIQLQIAVRAEMAARRYLSKKSRKK</sequence>
<feature type="compositionally biased region" description="Polar residues" evidence="1">
    <location>
        <begin position="293"/>
        <end position="316"/>
    </location>
</feature>
<feature type="compositionally biased region" description="Basic and acidic residues" evidence="1">
    <location>
        <begin position="372"/>
        <end position="382"/>
    </location>
</feature>
<dbReference type="EMBL" id="RCMK01002186">
    <property type="protein sequence ID" value="KAG2883815.1"/>
    <property type="molecule type" value="Genomic_DNA"/>
</dbReference>
<feature type="region of interest" description="Disordered" evidence="1">
    <location>
        <begin position="223"/>
        <end position="255"/>
    </location>
</feature>
<feature type="region of interest" description="Disordered" evidence="1">
    <location>
        <begin position="356"/>
        <end position="382"/>
    </location>
</feature>
<accession>A0A8T1ANV8</accession>
<evidence type="ECO:0000313" key="2">
    <source>
        <dbReference type="EMBL" id="KAG2883815.1"/>
    </source>
</evidence>
<feature type="compositionally biased region" description="Basic and acidic residues" evidence="1">
    <location>
        <begin position="318"/>
        <end position="332"/>
    </location>
</feature>